<comment type="caution">
    <text evidence="1">The sequence shown here is derived from an EMBL/GenBank/DDBJ whole genome shotgun (WGS) entry which is preliminary data.</text>
</comment>
<name>A0AAE3GR16_9CYAN</name>
<reference evidence="1" key="1">
    <citation type="submission" date="2022-06" db="EMBL/GenBank/DDBJ databases">
        <title>New cyanobacteria of genus Symplocastrum in benthos of Lake Baikal.</title>
        <authorList>
            <person name="Sorokovikova E."/>
            <person name="Tikhonova I."/>
            <person name="Krasnopeev A."/>
            <person name="Evseev P."/>
            <person name="Gladkikh A."/>
            <person name="Belykh O."/>
        </authorList>
    </citation>
    <scope>NUCLEOTIDE SEQUENCE</scope>
    <source>
        <strain evidence="1">BBK-W-15</strain>
    </source>
</reference>
<accession>A0AAE3GR16</accession>
<protein>
    <recommendedName>
        <fullName evidence="3">Tetratricopeptide repeat protein</fullName>
    </recommendedName>
</protein>
<gene>
    <name evidence="1" type="ORF">NJ959_11750</name>
</gene>
<dbReference type="AlphaFoldDB" id="A0AAE3GR16"/>
<evidence type="ECO:0000313" key="2">
    <source>
        <dbReference type="Proteomes" id="UP001204953"/>
    </source>
</evidence>
<proteinExistence type="predicted"/>
<dbReference type="SUPFAM" id="SSF48452">
    <property type="entry name" value="TPR-like"/>
    <property type="match status" value="1"/>
</dbReference>
<dbReference type="EMBL" id="JAMZMM010000094">
    <property type="protein sequence ID" value="MCP2729131.1"/>
    <property type="molecule type" value="Genomic_DNA"/>
</dbReference>
<feature type="non-terminal residue" evidence="1">
    <location>
        <position position="233"/>
    </location>
</feature>
<organism evidence="1 2">
    <name type="scientific">Limnofasciculus baicalensis BBK-W-15</name>
    <dbReference type="NCBI Taxonomy" id="2699891"/>
    <lineage>
        <taxon>Bacteria</taxon>
        <taxon>Bacillati</taxon>
        <taxon>Cyanobacteriota</taxon>
        <taxon>Cyanophyceae</taxon>
        <taxon>Coleofasciculales</taxon>
        <taxon>Coleofasciculaceae</taxon>
        <taxon>Limnofasciculus</taxon>
        <taxon>Limnofasciculus baicalensis</taxon>
    </lineage>
</organism>
<keyword evidence="2" id="KW-1185">Reference proteome</keyword>
<dbReference type="InterPro" id="IPR011990">
    <property type="entry name" value="TPR-like_helical_dom_sf"/>
</dbReference>
<evidence type="ECO:0008006" key="3">
    <source>
        <dbReference type="Google" id="ProtNLM"/>
    </source>
</evidence>
<dbReference type="Proteomes" id="UP001204953">
    <property type="component" value="Unassembled WGS sequence"/>
</dbReference>
<evidence type="ECO:0000313" key="1">
    <source>
        <dbReference type="EMBL" id="MCP2729131.1"/>
    </source>
</evidence>
<sequence length="233" mass="26142">MDEQRIQAYLTLINTLLNCPNGEEVQLLQANSELVDEGLVQVMVGVAQQMAEAGNENTANWLLQFASQLAEWLGISSTSPTREDYLNFLLYILQAVATDNSPQSVYPLLRQNLDKLNQNLVQILEIWVREKFGEVTPEEAAYIARVIGNFSNLMQEFPLGDIASNKEIAIAGYEAVATIYTESDFPQAWATIQNNLASAYNNRIAGDKKENLEMAIAHYHNALRIRTESDFPQ</sequence>